<keyword evidence="1" id="KW-1133">Transmembrane helix</keyword>
<dbReference type="AlphaFoldDB" id="A0A565A7V4"/>
<dbReference type="Proteomes" id="UP000220605">
    <property type="component" value="Unassembled WGS sequence"/>
</dbReference>
<evidence type="ECO:0000256" key="1">
    <source>
        <dbReference type="SAM" id="Phobius"/>
    </source>
</evidence>
<proteinExistence type="predicted"/>
<keyword evidence="1" id="KW-0812">Transmembrane</keyword>
<dbReference type="EMBL" id="FLZR02000160">
    <property type="protein sequence ID" value="VVA00359.1"/>
    <property type="molecule type" value="Genomic_DNA"/>
</dbReference>
<organism evidence="3">
    <name type="scientific">Plasmodium vivax</name>
    <name type="common">malaria parasite P. vivax</name>
    <dbReference type="NCBI Taxonomy" id="5855"/>
    <lineage>
        <taxon>Eukaryota</taxon>
        <taxon>Sar</taxon>
        <taxon>Alveolata</taxon>
        <taxon>Apicomplexa</taxon>
        <taxon>Aconoidasida</taxon>
        <taxon>Haemosporida</taxon>
        <taxon>Plasmodiidae</taxon>
        <taxon>Plasmodium</taxon>
        <taxon>Plasmodium (Plasmodium)</taxon>
    </lineage>
</organism>
<evidence type="ECO:0000313" key="3">
    <source>
        <dbReference type="EMBL" id="VVA00359.1"/>
    </source>
</evidence>
<reference evidence="3" key="1">
    <citation type="submission" date="2016-07" db="EMBL/GenBank/DDBJ databases">
        <authorList>
            <consortium name="Pathogen Informatics"/>
        </authorList>
    </citation>
    <scope>NUCLEOTIDE SEQUENCE</scope>
</reference>
<feature type="non-terminal residue" evidence="3">
    <location>
        <position position="1"/>
    </location>
</feature>
<sequence length="113" mass="12309">LTNPRLGSIGTSEYLIRPDTQLETGVFDQMKNTISNVLGSVDPVPVVGVSGGMGALFLLFRYTPVGAFFRGGRGRAHRIPRSFNGQFPGFPDYYDYDGGYIGYAPMNINPLAE</sequence>
<name>A0A565A7V4_PLAVI</name>
<protein>
    <submittedName>
        <fullName evidence="3">VIR protein</fullName>
    </submittedName>
</protein>
<feature type="transmembrane region" description="Helical" evidence="1">
    <location>
        <begin position="46"/>
        <end position="69"/>
    </location>
</feature>
<feature type="domain" description="Rhodanese" evidence="2">
    <location>
        <begin position="89"/>
        <end position="112"/>
    </location>
</feature>
<gene>
    <name evidence="3" type="ORF">PVP01_0010730</name>
</gene>
<dbReference type="InterPro" id="IPR001763">
    <property type="entry name" value="Rhodanese-like_dom"/>
</dbReference>
<dbReference type="VEuPathDB" id="PlasmoDB:PVP01_0010730"/>
<dbReference type="PROSITE" id="PS50206">
    <property type="entry name" value="RHODANESE_3"/>
    <property type="match status" value="1"/>
</dbReference>
<dbReference type="OrthoDB" id="10435607at2759"/>
<evidence type="ECO:0000259" key="2">
    <source>
        <dbReference type="PROSITE" id="PS50206"/>
    </source>
</evidence>
<keyword evidence="1" id="KW-0472">Membrane</keyword>
<accession>A0A565A7V4</accession>
<dbReference type="VEuPathDB" id="PlasmoDB:PVX_033690"/>
<dbReference type="VEuPathDB" id="PlasmoDB:PVW1_140084100"/>